<protein>
    <submittedName>
        <fullName evidence="3">Multidrug/biocide efflux PACE transporter</fullName>
    </submittedName>
</protein>
<feature type="transmembrane region" description="Helical" evidence="1">
    <location>
        <begin position="85"/>
        <end position="108"/>
    </location>
</feature>
<dbReference type="AlphaFoldDB" id="A0AA42IVU2"/>
<keyword evidence="1" id="KW-0472">Membrane</keyword>
<keyword evidence="1" id="KW-0812">Transmembrane</keyword>
<comment type="caution">
    <text evidence="3">The sequence shown here is derived from an EMBL/GenBank/DDBJ whole genome shotgun (WGS) entry which is preliminary data.</text>
</comment>
<dbReference type="InterPro" id="IPR007896">
    <property type="entry name" value="BTP_bacteria"/>
</dbReference>
<sequence length="179" mass="20087">MSQASKTPSTKTLKERFFHAFLFEILAIGLCAPAAAWAMGKSLFEMGVLTAVIAWIALVWNMIYNAGFDRLENRLGFTRNMRVRVIHAFGFELGLILIVIPLAAWWLNISLWEAFVLDIALVLFYLPYAFLYNLAYDRSRPRVMQWLGRGKADEAPPTAATRTVAPPTVAPPTVAPITR</sequence>
<dbReference type="NCBIfam" id="NF033664">
    <property type="entry name" value="PACE_transport"/>
    <property type="match status" value="1"/>
</dbReference>
<keyword evidence="1" id="KW-1133">Transmembrane helix</keyword>
<dbReference type="RefSeq" id="WP_279995026.1">
    <property type="nucleotide sequence ID" value="NZ_JAOCDZ010000006.1"/>
</dbReference>
<evidence type="ECO:0000313" key="4">
    <source>
        <dbReference type="Proteomes" id="UP001161094"/>
    </source>
</evidence>
<feature type="transmembrane region" description="Helical" evidence="1">
    <location>
        <begin position="21"/>
        <end position="40"/>
    </location>
</feature>
<accession>A0AA42IVU2</accession>
<dbReference type="InterPro" id="IPR058208">
    <property type="entry name" value="PACE"/>
</dbReference>
<feature type="domain" description="Chlorhexidine efflux transporter" evidence="2">
    <location>
        <begin position="11"/>
        <end position="74"/>
    </location>
</feature>
<evidence type="ECO:0000259" key="2">
    <source>
        <dbReference type="Pfam" id="PF05232"/>
    </source>
</evidence>
<feature type="transmembrane region" description="Helical" evidence="1">
    <location>
        <begin position="114"/>
        <end position="135"/>
    </location>
</feature>
<gene>
    <name evidence="3" type="ORF">N5D93_09970</name>
</gene>
<dbReference type="NCBIfam" id="NF033665">
    <property type="entry name" value="PACE_efflu_PCE"/>
    <property type="match status" value="1"/>
</dbReference>
<name>A0AA42IVU2_9BURK</name>
<dbReference type="Proteomes" id="UP001161094">
    <property type="component" value="Unassembled WGS sequence"/>
</dbReference>
<dbReference type="EMBL" id="JAOCDZ010000006">
    <property type="protein sequence ID" value="MDH0736134.1"/>
    <property type="molecule type" value="Genomic_DNA"/>
</dbReference>
<evidence type="ECO:0000256" key="1">
    <source>
        <dbReference type="SAM" id="Phobius"/>
    </source>
</evidence>
<feature type="transmembrane region" description="Helical" evidence="1">
    <location>
        <begin position="46"/>
        <end position="64"/>
    </location>
</feature>
<feature type="domain" description="Chlorhexidine efflux transporter" evidence="2">
    <location>
        <begin position="79"/>
        <end position="142"/>
    </location>
</feature>
<dbReference type="Pfam" id="PF05232">
    <property type="entry name" value="BTP"/>
    <property type="match status" value="2"/>
</dbReference>
<reference evidence="3" key="1">
    <citation type="submission" date="2022-09" db="EMBL/GenBank/DDBJ databases">
        <title>Intensive care unit water sources are persistently colonized with multi-drug resistant bacteria and are the site of extensive horizontal gene transfer of antibiotic resistance genes.</title>
        <authorList>
            <person name="Diorio-Toth L."/>
        </authorList>
    </citation>
    <scope>NUCLEOTIDE SEQUENCE</scope>
    <source>
        <strain evidence="3">GD03843</strain>
    </source>
</reference>
<organism evidence="3 4">
    <name type="scientific">Achromobacter spanius</name>
    <dbReference type="NCBI Taxonomy" id="217203"/>
    <lineage>
        <taxon>Bacteria</taxon>
        <taxon>Pseudomonadati</taxon>
        <taxon>Pseudomonadota</taxon>
        <taxon>Betaproteobacteria</taxon>
        <taxon>Burkholderiales</taxon>
        <taxon>Alcaligenaceae</taxon>
        <taxon>Achromobacter</taxon>
    </lineage>
</organism>
<evidence type="ECO:0000313" key="3">
    <source>
        <dbReference type="EMBL" id="MDH0736134.1"/>
    </source>
</evidence>
<proteinExistence type="predicted"/>